<gene>
    <name evidence="1" type="ORF">COU10_01110</name>
</gene>
<sequence length="101" mass="11960">MQRHPRQPQTRAIKIPHGRAKRYWAELASLALCRLKGQDFEPLLRLRSDEMDNRVTHFASSLVVIIASEPFPRLLQKQLIKTLLPYSLIRREKFKSKKFCF</sequence>
<evidence type="ECO:0000313" key="1">
    <source>
        <dbReference type="EMBL" id="PIR88080.1"/>
    </source>
</evidence>
<accession>A0A2H0UNV4</accession>
<protein>
    <submittedName>
        <fullName evidence="1">Uncharacterized protein</fullName>
    </submittedName>
</protein>
<dbReference type="EMBL" id="PFBC01000017">
    <property type="protein sequence ID" value="PIR88080.1"/>
    <property type="molecule type" value="Genomic_DNA"/>
</dbReference>
<organism evidence="1 2">
    <name type="scientific">Candidatus Harrisonbacteria bacterium CG10_big_fil_rev_8_21_14_0_10_45_28</name>
    <dbReference type="NCBI Taxonomy" id="1974586"/>
    <lineage>
        <taxon>Bacteria</taxon>
        <taxon>Candidatus Harrisoniibacteriota</taxon>
    </lineage>
</organism>
<comment type="caution">
    <text evidence="1">The sequence shown here is derived from an EMBL/GenBank/DDBJ whole genome shotgun (WGS) entry which is preliminary data.</text>
</comment>
<name>A0A2H0UNV4_9BACT</name>
<reference evidence="2" key="1">
    <citation type="submission" date="2017-09" db="EMBL/GenBank/DDBJ databases">
        <title>Depth-based differentiation of microbial function through sediment-hosted aquifers and enrichment of novel symbionts in the deep terrestrial subsurface.</title>
        <authorList>
            <person name="Probst A.J."/>
            <person name="Ladd B."/>
            <person name="Jarett J.K."/>
            <person name="Geller-Mcgrath D.E."/>
            <person name="Sieber C.M.K."/>
            <person name="Emerson J.B."/>
            <person name="Anantharaman K."/>
            <person name="Thomas B.C."/>
            <person name="Malmstrom R."/>
            <person name="Stieglmeier M."/>
            <person name="Klingl A."/>
            <person name="Woyke T."/>
            <person name="Ryan C.M."/>
            <person name="Banfield J.F."/>
        </authorList>
    </citation>
    <scope>NUCLEOTIDE SEQUENCE [LARGE SCALE GENOMIC DNA]</scope>
</reference>
<dbReference type="AlphaFoldDB" id="A0A2H0UNV4"/>
<dbReference type="Proteomes" id="UP000230903">
    <property type="component" value="Unassembled WGS sequence"/>
</dbReference>
<proteinExistence type="predicted"/>
<evidence type="ECO:0000313" key="2">
    <source>
        <dbReference type="Proteomes" id="UP000230903"/>
    </source>
</evidence>